<evidence type="ECO:0000256" key="5">
    <source>
        <dbReference type="ARBA" id="ARBA00023163"/>
    </source>
</evidence>
<dbReference type="GO" id="GO:0006352">
    <property type="term" value="P:DNA-templated transcription initiation"/>
    <property type="evidence" value="ECO:0007669"/>
    <property type="project" value="InterPro"/>
</dbReference>
<keyword evidence="4" id="KW-0238">DNA-binding</keyword>
<evidence type="ECO:0000313" key="7">
    <source>
        <dbReference type="EMBL" id="SHL24794.1"/>
    </source>
</evidence>
<name>A0A1M6Z2M9_9BACT</name>
<sequence>MASIQGPVRNQDILNFWNRHRFQIYKLCKNKLHPGIALQDLMQNVYLRLHTHFEEVRELQNPSGWLLRVAENLCNDELRRLARSQRVCESYFHYEVELSAKNDKQLFDEQQVNSMLNGISPNLGTLVDLHYLKGFSINELSGISGISRSTIAKRLTTSVGKMRENVGKKMKMS</sequence>
<keyword evidence="8" id="KW-1185">Reference proteome</keyword>
<dbReference type="InterPro" id="IPR014284">
    <property type="entry name" value="RNA_pol_sigma-70_dom"/>
</dbReference>
<dbReference type="Proteomes" id="UP000184275">
    <property type="component" value="Unassembled WGS sequence"/>
</dbReference>
<evidence type="ECO:0000256" key="4">
    <source>
        <dbReference type="ARBA" id="ARBA00023125"/>
    </source>
</evidence>
<dbReference type="InterPro" id="IPR036388">
    <property type="entry name" value="WH-like_DNA-bd_sf"/>
</dbReference>
<dbReference type="Gene3D" id="1.10.10.10">
    <property type="entry name" value="Winged helix-like DNA-binding domain superfamily/Winged helix DNA-binding domain"/>
    <property type="match status" value="1"/>
</dbReference>
<evidence type="ECO:0000256" key="2">
    <source>
        <dbReference type="ARBA" id="ARBA00023015"/>
    </source>
</evidence>
<dbReference type="Gene3D" id="1.10.1740.10">
    <property type="match status" value="1"/>
</dbReference>
<dbReference type="RefSeq" id="WP_158223297.1">
    <property type="nucleotide sequence ID" value="NZ_FRAW01000052.1"/>
</dbReference>
<evidence type="ECO:0000256" key="1">
    <source>
        <dbReference type="ARBA" id="ARBA00010641"/>
    </source>
</evidence>
<dbReference type="InterPro" id="IPR007627">
    <property type="entry name" value="RNA_pol_sigma70_r2"/>
</dbReference>
<dbReference type="InterPro" id="IPR013324">
    <property type="entry name" value="RNA_pol_sigma_r3/r4-like"/>
</dbReference>
<dbReference type="InterPro" id="IPR039425">
    <property type="entry name" value="RNA_pol_sigma-70-like"/>
</dbReference>
<keyword evidence="5" id="KW-0804">Transcription</keyword>
<dbReference type="SUPFAM" id="SSF88946">
    <property type="entry name" value="Sigma2 domain of RNA polymerase sigma factors"/>
    <property type="match status" value="1"/>
</dbReference>
<dbReference type="PANTHER" id="PTHR43133:SF8">
    <property type="entry name" value="RNA POLYMERASE SIGMA FACTOR HI_1459-RELATED"/>
    <property type="match status" value="1"/>
</dbReference>
<dbReference type="AlphaFoldDB" id="A0A1M6Z2M9"/>
<dbReference type="GO" id="GO:0003677">
    <property type="term" value="F:DNA binding"/>
    <property type="evidence" value="ECO:0007669"/>
    <property type="project" value="UniProtKB-KW"/>
</dbReference>
<organism evidence="7 8">
    <name type="scientific">Fibrobacter intestinalis</name>
    <dbReference type="NCBI Taxonomy" id="28122"/>
    <lineage>
        <taxon>Bacteria</taxon>
        <taxon>Pseudomonadati</taxon>
        <taxon>Fibrobacterota</taxon>
        <taxon>Fibrobacteria</taxon>
        <taxon>Fibrobacterales</taxon>
        <taxon>Fibrobacteraceae</taxon>
        <taxon>Fibrobacter</taxon>
    </lineage>
</organism>
<protein>
    <submittedName>
        <fullName evidence="7">RNA polymerase sigma factor, sigma-70 family</fullName>
    </submittedName>
</protein>
<dbReference type="NCBIfam" id="TIGR02937">
    <property type="entry name" value="sigma70-ECF"/>
    <property type="match status" value="1"/>
</dbReference>
<keyword evidence="2" id="KW-0805">Transcription regulation</keyword>
<dbReference type="InterPro" id="IPR013325">
    <property type="entry name" value="RNA_pol_sigma_r2"/>
</dbReference>
<gene>
    <name evidence="7" type="ORF">SAMN05720469_1524</name>
</gene>
<accession>A0A1M6Z2M9</accession>
<evidence type="ECO:0000313" key="8">
    <source>
        <dbReference type="Proteomes" id="UP000184275"/>
    </source>
</evidence>
<feature type="domain" description="RNA polymerase sigma-70 region 2" evidence="6">
    <location>
        <begin position="18"/>
        <end position="83"/>
    </location>
</feature>
<reference evidence="8" key="1">
    <citation type="submission" date="2016-11" db="EMBL/GenBank/DDBJ databases">
        <authorList>
            <person name="Varghese N."/>
            <person name="Submissions S."/>
        </authorList>
    </citation>
    <scope>NUCLEOTIDE SEQUENCE [LARGE SCALE GENOMIC DNA]</scope>
    <source>
        <strain evidence="8">UWOS</strain>
    </source>
</reference>
<evidence type="ECO:0000256" key="3">
    <source>
        <dbReference type="ARBA" id="ARBA00023082"/>
    </source>
</evidence>
<evidence type="ECO:0000259" key="6">
    <source>
        <dbReference type="Pfam" id="PF04542"/>
    </source>
</evidence>
<dbReference type="PANTHER" id="PTHR43133">
    <property type="entry name" value="RNA POLYMERASE ECF-TYPE SIGMA FACTO"/>
    <property type="match status" value="1"/>
</dbReference>
<dbReference type="SUPFAM" id="SSF88659">
    <property type="entry name" value="Sigma3 and sigma4 domains of RNA polymerase sigma factors"/>
    <property type="match status" value="1"/>
</dbReference>
<dbReference type="EMBL" id="FRAW01000052">
    <property type="protein sequence ID" value="SHL24794.1"/>
    <property type="molecule type" value="Genomic_DNA"/>
</dbReference>
<dbReference type="Pfam" id="PF04542">
    <property type="entry name" value="Sigma70_r2"/>
    <property type="match status" value="1"/>
</dbReference>
<comment type="similarity">
    <text evidence="1">Belongs to the sigma-70 factor family. ECF subfamily.</text>
</comment>
<proteinExistence type="inferred from homology"/>
<dbReference type="GO" id="GO:0016987">
    <property type="term" value="F:sigma factor activity"/>
    <property type="evidence" value="ECO:0007669"/>
    <property type="project" value="UniProtKB-KW"/>
</dbReference>
<keyword evidence="3" id="KW-0731">Sigma factor</keyword>